<feature type="region of interest" description="Disordered" evidence="1">
    <location>
        <begin position="81"/>
        <end position="133"/>
    </location>
</feature>
<dbReference type="EMBL" id="OZ034815">
    <property type="protein sequence ID" value="CAL1367947.1"/>
    <property type="molecule type" value="Genomic_DNA"/>
</dbReference>
<gene>
    <name evidence="2" type="ORF">LTRI10_LOCUS11346</name>
</gene>
<feature type="compositionally biased region" description="Polar residues" evidence="1">
    <location>
        <begin position="81"/>
        <end position="90"/>
    </location>
</feature>
<dbReference type="AlphaFoldDB" id="A0AAV2D5J1"/>
<dbReference type="Proteomes" id="UP001497516">
    <property type="component" value="Chromosome 2"/>
</dbReference>
<feature type="compositionally biased region" description="Polar residues" evidence="1">
    <location>
        <begin position="40"/>
        <end position="50"/>
    </location>
</feature>
<evidence type="ECO:0000256" key="1">
    <source>
        <dbReference type="SAM" id="MobiDB-lite"/>
    </source>
</evidence>
<feature type="region of interest" description="Disordered" evidence="1">
    <location>
        <begin position="1"/>
        <end position="50"/>
    </location>
</feature>
<keyword evidence="3" id="KW-1185">Reference proteome</keyword>
<accession>A0AAV2D5J1</accession>
<name>A0AAV2D5J1_9ROSI</name>
<evidence type="ECO:0000313" key="2">
    <source>
        <dbReference type="EMBL" id="CAL1367947.1"/>
    </source>
</evidence>
<protein>
    <submittedName>
        <fullName evidence="2">Uncharacterized protein</fullName>
    </submittedName>
</protein>
<evidence type="ECO:0000313" key="3">
    <source>
        <dbReference type="Proteomes" id="UP001497516"/>
    </source>
</evidence>
<sequence length="133" mass="13763">MLCTNTSAQVAPATVSIPPGRPPDDPASGIGPLPLPRETTMVNKSTGNEATSDMVVDETQTAAAQSEEALMTRVERVMSTDPSKLLTSTGVGILDSPDNSPHPTRTISYAGGANRGQKPSQTLRGTMGPCRGT</sequence>
<proteinExistence type="predicted"/>
<organism evidence="2 3">
    <name type="scientific">Linum trigynum</name>
    <dbReference type="NCBI Taxonomy" id="586398"/>
    <lineage>
        <taxon>Eukaryota</taxon>
        <taxon>Viridiplantae</taxon>
        <taxon>Streptophyta</taxon>
        <taxon>Embryophyta</taxon>
        <taxon>Tracheophyta</taxon>
        <taxon>Spermatophyta</taxon>
        <taxon>Magnoliopsida</taxon>
        <taxon>eudicotyledons</taxon>
        <taxon>Gunneridae</taxon>
        <taxon>Pentapetalae</taxon>
        <taxon>rosids</taxon>
        <taxon>fabids</taxon>
        <taxon>Malpighiales</taxon>
        <taxon>Linaceae</taxon>
        <taxon>Linum</taxon>
    </lineage>
</organism>
<feature type="compositionally biased region" description="Polar residues" evidence="1">
    <location>
        <begin position="97"/>
        <end position="107"/>
    </location>
</feature>
<reference evidence="2 3" key="1">
    <citation type="submission" date="2024-04" db="EMBL/GenBank/DDBJ databases">
        <authorList>
            <person name="Fracassetti M."/>
        </authorList>
    </citation>
    <scope>NUCLEOTIDE SEQUENCE [LARGE SCALE GENOMIC DNA]</scope>
</reference>